<keyword evidence="2" id="KW-1185">Reference proteome</keyword>
<dbReference type="EMBL" id="CP108482">
    <property type="protein sequence ID" value="WUS60121.1"/>
    <property type="molecule type" value="Genomic_DNA"/>
</dbReference>
<reference evidence="1 2" key="1">
    <citation type="submission" date="2022-10" db="EMBL/GenBank/DDBJ databases">
        <title>The complete genomes of actinobacterial strains from the NBC collection.</title>
        <authorList>
            <person name="Joergensen T.S."/>
            <person name="Alvarez Arevalo M."/>
            <person name="Sterndorff E.B."/>
            <person name="Faurdal D."/>
            <person name="Vuksanovic O."/>
            <person name="Mourched A.-S."/>
            <person name="Charusanti P."/>
            <person name="Shaw S."/>
            <person name="Blin K."/>
            <person name="Weber T."/>
        </authorList>
    </citation>
    <scope>NUCLEOTIDE SEQUENCE [LARGE SCALE GENOMIC DNA]</scope>
    <source>
        <strain evidence="1 2">NBC_01247</strain>
    </source>
</reference>
<sequence>MWLPYRARVLATLDGGDVPALFVSLHPNSRAGVLWPAGMRLHHYGVRDAWRQTALRWHTDGEHWTWVPTRLEQLRRPEQG</sequence>
<evidence type="ECO:0000313" key="1">
    <source>
        <dbReference type="EMBL" id="WUS60121.1"/>
    </source>
</evidence>
<dbReference type="Proteomes" id="UP001432014">
    <property type="component" value="Chromosome"/>
</dbReference>
<protein>
    <submittedName>
        <fullName evidence="1">Uncharacterized protein</fullName>
    </submittedName>
</protein>
<accession>A0ABZ1WGX9</accession>
<gene>
    <name evidence="1" type="ORF">OG469_34310</name>
</gene>
<organism evidence="1 2">
    <name type="scientific">Kitasatospora herbaricolor</name>
    <dbReference type="NCBI Taxonomy" id="68217"/>
    <lineage>
        <taxon>Bacteria</taxon>
        <taxon>Bacillati</taxon>
        <taxon>Actinomycetota</taxon>
        <taxon>Actinomycetes</taxon>
        <taxon>Kitasatosporales</taxon>
        <taxon>Streptomycetaceae</taxon>
        <taxon>Kitasatospora</taxon>
    </lineage>
</organism>
<evidence type="ECO:0000313" key="2">
    <source>
        <dbReference type="Proteomes" id="UP001432014"/>
    </source>
</evidence>
<proteinExistence type="predicted"/>
<dbReference type="RefSeq" id="WP_329493795.1">
    <property type="nucleotide sequence ID" value="NZ_CP108460.1"/>
</dbReference>
<name>A0ABZ1WGX9_9ACTN</name>